<evidence type="ECO:0000256" key="5">
    <source>
        <dbReference type="PIRSR" id="PIRSR601019-1"/>
    </source>
</evidence>
<dbReference type="Pfam" id="PF00503">
    <property type="entry name" value="G-alpha"/>
    <property type="match status" value="1"/>
</dbReference>
<dbReference type="GO" id="GO:0005737">
    <property type="term" value="C:cytoplasm"/>
    <property type="evidence" value="ECO:0007669"/>
    <property type="project" value="TreeGrafter"/>
</dbReference>
<dbReference type="PROSITE" id="PS51882">
    <property type="entry name" value="G_ALPHA"/>
    <property type="match status" value="1"/>
</dbReference>
<evidence type="ECO:0000256" key="4">
    <source>
        <dbReference type="ARBA" id="ARBA00023224"/>
    </source>
</evidence>
<dbReference type="AlphaFoldDB" id="T1GVY3"/>
<dbReference type="GO" id="GO:0001664">
    <property type="term" value="F:G protein-coupled receptor binding"/>
    <property type="evidence" value="ECO:0007669"/>
    <property type="project" value="TreeGrafter"/>
</dbReference>
<dbReference type="SUPFAM" id="SSF52540">
    <property type="entry name" value="P-loop containing nucleoside triphosphate hydrolases"/>
    <property type="match status" value="1"/>
</dbReference>
<dbReference type="GO" id="GO:0007188">
    <property type="term" value="P:adenylate cyclase-modulating G protein-coupled receptor signaling pathway"/>
    <property type="evidence" value="ECO:0007669"/>
    <property type="project" value="TreeGrafter"/>
</dbReference>
<reference evidence="6" key="2">
    <citation type="submission" date="2015-06" db="UniProtKB">
        <authorList>
            <consortium name="EnsemblMetazoa"/>
        </authorList>
    </citation>
    <scope>IDENTIFICATION</scope>
</reference>
<dbReference type="GO" id="GO:0003924">
    <property type="term" value="F:GTPase activity"/>
    <property type="evidence" value="ECO:0007669"/>
    <property type="project" value="InterPro"/>
</dbReference>
<evidence type="ECO:0000313" key="7">
    <source>
        <dbReference type="Proteomes" id="UP000015102"/>
    </source>
</evidence>
<dbReference type="PANTHER" id="PTHR10218:SF360">
    <property type="entry name" value="GUANINE NUCLEOTIDE-BINDING PROTEIN SUBUNIT ALPHA HOMOLOG"/>
    <property type="match status" value="1"/>
</dbReference>
<accession>T1GVY3</accession>
<protein>
    <submittedName>
        <fullName evidence="6">Uncharacterized protein</fullName>
    </submittedName>
</protein>
<keyword evidence="7" id="KW-1185">Reference proteome</keyword>
<feature type="binding site" evidence="5">
    <location>
        <position position="62"/>
    </location>
    <ligand>
        <name>GTP</name>
        <dbReference type="ChEBI" id="CHEBI:37565"/>
    </ligand>
</feature>
<keyword evidence="2 5" id="KW-0547">Nucleotide-binding</keyword>
<dbReference type="GO" id="GO:0046872">
    <property type="term" value="F:metal ion binding"/>
    <property type="evidence" value="ECO:0007669"/>
    <property type="project" value="UniProtKB-KW"/>
</dbReference>
<sequence length="91" mass="10819">FQFLNKTDLFEEKIITSNLEDYFPEYFGPRRDGSSAKEFIRDLYILSVDDNSRTIYHHFTCATDTNNISNIFHSVKDTILRENLNQYNMLL</sequence>
<dbReference type="HOGENOM" id="CLU_014184_7_5_1"/>
<dbReference type="OMA" id="KITHTNI"/>
<dbReference type="STRING" id="36166.T1GVY3"/>
<dbReference type="PANTHER" id="PTHR10218">
    <property type="entry name" value="GTP-BINDING PROTEIN ALPHA SUBUNIT"/>
    <property type="match status" value="1"/>
</dbReference>
<dbReference type="InterPro" id="IPR027417">
    <property type="entry name" value="P-loop_NTPase"/>
</dbReference>
<evidence type="ECO:0000256" key="2">
    <source>
        <dbReference type="ARBA" id="ARBA00022741"/>
    </source>
</evidence>
<dbReference type="GO" id="GO:0005834">
    <property type="term" value="C:heterotrimeric G-protein complex"/>
    <property type="evidence" value="ECO:0007669"/>
    <property type="project" value="TreeGrafter"/>
</dbReference>
<dbReference type="InterPro" id="IPR001019">
    <property type="entry name" value="Gprotein_alpha_su"/>
</dbReference>
<dbReference type="EMBL" id="CAQQ02130412">
    <property type="status" value="NOT_ANNOTATED_CDS"/>
    <property type="molecule type" value="Genomic_DNA"/>
</dbReference>
<keyword evidence="1" id="KW-0479">Metal-binding</keyword>
<dbReference type="GO" id="GO:0005525">
    <property type="term" value="F:GTP binding"/>
    <property type="evidence" value="ECO:0007669"/>
    <property type="project" value="UniProtKB-KW"/>
</dbReference>
<dbReference type="Proteomes" id="UP000015102">
    <property type="component" value="Unassembled WGS sequence"/>
</dbReference>
<dbReference type="Gene3D" id="3.40.50.300">
    <property type="entry name" value="P-loop containing nucleotide triphosphate hydrolases"/>
    <property type="match status" value="1"/>
</dbReference>
<keyword evidence="3 5" id="KW-0342">GTP-binding</keyword>
<evidence type="ECO:0000256" key="3">
    <source>
        <dbReference type="ARBA" id="ARBA00023134"/>
    </source>
</evidence>
<feature type="binding site" evidence="5">
    <location>
        <begin position="5"/>
        <end position="8"/>
    </location>
    <ligand>
        <name>GTP</name>
        <dbReference type="ChEBI" id="CHEBI:37565"/>
    </ligand>
</feature>
<dbReference type="EnsemblMetazoa" id="MESCA007951-RA">
    <property type="protein sequence ID" value="MESCA007951-PA"/>
    <property type="gene ID" value="MESCA007951"/>
</dbReference>
<evidence type="ECO:0000256" key="1">
    <source>
        <dbReference type="ARBA" id="ARBA00022723"/>
    </source>
</evidence>
<organism evidence="6 7">
    <name type="scientific">Megaselia scalaris</name>
    <name type="common">Humpbacked fly</name>
    <name type="synonym">Phora scalaris</name>
    <dbReference type="NCBI Taxonomy" id="36166"/>
    <lineage>
        <taxon>Eukaryota</taxon>
        <taxon>Metazoa</taxon>
        <taxon>Ecdysozoa</taxon>
        <taxon>Arthropoda</taxon>
        <taxon>Hexapoda</taxon>
        <taxon>Insecta</taxon>
        <taxon>Pterygota</taxon>
        <taxon>Neoptera</taxon>
        <taxon>Endopterygota</taxon>
        <taxon>Diptera</taxon>
        <taxon>Brachycera</taxon>
        <taxon>Muscomorpha</taxon>
        <taxon>Platypezoidea</taxon>
        <taxon>Phoridae</taxon>
        <taxon>Megaseliini</taxon>
        <taxon>Megaselia</taxon>
    </lineage>
</organism>
<keyword evidence="4" id="KW-0807">Transducer</keyword>
<reference evidence="7" key="1">
    <citation type="submission" date="2013-02" db="EMBL/GenBank/DDBJ databases">
        <authorList>
            <person name="Hughes D."/>
        </authorList>
    </citation>
    <scope>NUCLEOTIDE SEQUENCE</scope>
    <source>
        <strain>Durham</strain>
        <strain evidence="7">NC isolate 2 -- Noor lab</strain>
    </source>
</reference>
<dbReference type="GO" id="GO:0031683">
    <property type="term" value="F:G-protein beta/gamma-subunit complex binding"/>
    <property type="evidence" value="ECO:0007669"/>
    <property type="project" value="InterPro"/>
</dbReference>
<proteinExistence type="predicted"/>
<evidence type="ECO:0000313" key="6">
    <source>
        <dbReference type="EnsemblMetazoa" id="MESCA007951-PA"/>
    </source>
</evidence>
<dbReference type="FunFam" id="3.40.50.300:FF:000692">
    <property type="entry name" value="Guanine nucleotide-binding protein subunit alpha"/>
    <property type="match status" value="1"/>
</dbReference>
<name>T1GVY3_MEGSC</name>